<evidence type="ECO:0000313" key="2">
    <source>
        <dbReference type="Proteomes" id="UP000061348"/>
    </source>
</evidence>
<comment type="caution">
    <text evidence="1">The sequence shown here is derived from an EMBL/GenBank/DDBJ whole genome shotgun (WGS) entry which is preliminary data.</text>
</comment>
<dbReference type="AlphaFoldDB" id="A0A125QHK3"/>
<evidence type="ECO:0000313" key="1">
    <source>
        <dbReference type="EMBL" id="KWV84792.1"/>
    </source>
</evidence>
<organism evidence="1 2">
    <name type="scientific">Pseudomonas fluorescens</name>
    <dbReference type="NCBI Taxonomy" id="294"/>
    <lineage>
        <taxon>Bacteria</taxon>
        <taxon>Pseudomonadati</taxon>
        <taxon>Pseudomonadota</taxon>
        <taxon>Gammaproteobacteria</taxon>
        <taxon>Pseudomonadales</taxon>
        <taxon>Pseudomonadaceae</taxon>
        <taxon>Pseudomonas</taxon>
    </lineage>
</organism>
<dbReference type="Proteomes" id="UP000061348">
    <property type="component" value="Unassembled WGS sequence"/>
</dbReference>
<gene>
    <name evidence="1" type="ORF">PFLmoz3_05830</name>
</gene>
<reference evidence="1 2" key="1">
    <citation type="submission" date="2015-05" db="EMBL/GenBank/DDBJ databases">
        <title>A genomic and transcriptomic approach to investigate the blue pigment phenotype in Pseudomonas fluorescens.</title>
        <authorList>
            <person name="Andreani N.A."/>
            <person name="Cardazzo B."/>
        </authorList>
    </citation>
    <scope>NUCLEOTIDE SEQUENCE [LARGE SCALE GENOMIC DNA]</scope>
    <source>
        <strain evidence="1 2">Ps_22</strain>
    </source>
</reference>
<protein>
    <submittedName>
        <fullName evidence="1">Uncharacterized protein</fullName>
    </submittedName>
</protein>
<dbReference type="EMBL" id="LCYA01000154">
    <property type="protein sequence ID" value="KWV84792.1"/>
    <property type="molecule type" value="Genomic_DNA"/>
</dbReference>
<accession>A0A125QHK3</accession>
<name>A0A125QHK3_PSEFL</name>
<dbReference type="AntiFam" id="ANF00178">
    <property type="entry name" value="Shadow ORF (opposite dhbF)"/>
</dbReference>
<sequence>MAQAALGLQHLHELLERQVLMGLRLQGTLLDLGQQLVERHLPVHVSLQHLGVDEKAQQSLGFEAITVGDRYADTHLCLAAVAVQQGLERGQQQHEQRHVLTLGQGLEFSQQRTLQMNLAARATMALHCGAWIVQRQVQQRMFVPQTSAPVIELALLFPSRHPVALPLGVVGVLDRQGRQPCVALVQRHPLVDHHLHRPAVRDDVVLGDDQHMVIRRDDQQLDAHQRAVAQVERALDLFGDSLLDSAGVDLLLFNRHCQAWVDDLHGVLARLHEGGAQWFMALHQGLDGALQRRDVEFTAQVQGAGHMIARAGGIQLPEKPLPLLGKGQRQRLLTANRLHHGRGIGLHACARRCESGQRRLFEQGPQRHFQLEIVAHPGNHLGGQQGMAAAFEEVIFQANLLDLQHCLPDRRQLDLQWTLRHHVGGAGLVQLGCGQRTAVELAVVVQRQGIEDHPMARHHVVRQRLAQARRQCLCLQRLAFGGHHVRHQLHAGRARLRKHGGFSHIWQGLQAGFDFAHFDTQATNLHLMVDTPDVLQRTRRVVPGQVATAIKPRTGHGGKRVRQEALGGQRRAVEIALRQANLGTNAQLAHAIGGQQFETAVEYIQAAPGNRLPDWHAVGVVGIGQLALMHARDHRGFGRPVGVDQAHIAQARGVPRTHALH</sequence>
<proteinExistence type="predicted"/>